<dbReference type="GO" id="GO:0015079">
    <property type="term" value="F:potassium ion transmembrane transporter activity"/>
    <property type="evidence" value="ECO:0007669"/>
    <property type="project" value="InterPro"/>
</dbReference>
<keyword evidence="4" id="KW-0520">NAD</keyword>
<dbReference type="PANTHER" id="PTHR43833:SF5">
    <property type="entry name" value="TRK SYSTEM POTASSIUM UPTAKE PROTEIN TRKA"/>
    <property type="match status" value="1"/>
</dbReference>
<dbReference type="InterPro" id="IPR006037">
    <property type="entry name" value="RCK_C"/>
</dbReference>
<dbReference type="GO" id="GO:0005886">
    <property type="term" value="C:plasma membrane"/>
    <property type="evidence" value="ECO:0007669"/>
    <property type="project" value="InterPro"/>
</dbReference>
<dbReference type="InterPro" id="IPR036721">
    <property type="entry name" value="RCK_C_sf"/>
</dbReference>
<dbReference type="PRINTS" id="PR00335">
    <property type="entry name" value="KUPTAKETRKA"/>
</dbReference>
<evidence type="ECO:0000259" key="7">
    <source>
        <dbReference type="PROSITE" id="PS51202"/>
    </source>
</evidence>
<evidence type="ECO:0000313" key="8">
    <source>
        <dbReference type="EMBL" id="SUZ82521.1"/>
    </source>
</evidence>
<keyword evidence="3" id="KW-0630">Potassium</keyword>
<dbReference type="Gene3D" id="3.40.50.720">
    <property type="entry name" value="NAD(P)-binding Rossmann-like Domain"/>
    <property type="match status" value="2"/>
</dbReference>
<protein>
    <recommendedName>
        <fullName evidence="9">Trk system potassium uptake protein TrkA</fullName>
    </recommendedName>
</protein>
<evidence type="ECO:0000256" key="5">
    <source>
        <dbReference type="ARBA" id="ARBA00023065"/>
    </source>
</evidence>
<keyword evidence="1" id="KW-0813">Transport</keyword>
<dbReference type="InterPro" id="IPR006036">
    <property type="entry name" value="K_uptake_TrkA"/>
</dbReference>
<feature type="domain" description="RCK C-terminal" evidence="7">
    <location>
        <begin position="141"/>
        <end position="232"/>
    </location>
</feature>
<keyword evidence="2" id="KW-0633">Potassium transport</keyword>
<dbReference type="PANTHER" id="PTHR43833">
    <property type="entry name" value="POTASSIUM CHANNEL PROTEIN 2-RELATED-RELATED"/>
    <property type="match status" value="1"/>
</dbReference>
<dbReference type="PROSITE" id="PS51202">
    <property type="entry name" value="RCK_C"/>
    <property type="match status" value="2"/>
</dbReference>
<evidence type="ECO:0008006" key="9">
    <source>
        <dbReference type="Google" id="ProtNLM"/>
    </source>
</evidence>
<dbReference type="SUPFAM" id="SSF51735">
    <property type="entry name" value="NAD(P)-binding Rossmann-fold domains"/>
    <property type="match status" value="2"/>
</dbReference>
<dbReference type="InterPro" id="IPR050721">
    <property type="entry name" value="Trk_Ktr_HKT_K-transport"/>
</dbReference>
<evidence type="ECO:0000256" key="2">
    <source>
        <dbReference type="ARBA" id="ARBA00022538"/>
    </source>
</evidence>
<dbReference type="Gene3D" id="3.30.70.1450">
    <property type="entry name" value="Regulator of K+ conductance, C-terminal domain"/>
    <property type="match status" value="2"/>
</dbReference>
<dbReference type="Pfam" id="PF02080">
    <property type="entry name" value="TrkA_C"/>
    <property type="match status" value="2"/>
</dbReference>
<feature type="non-terminal residue" evidence="8">
    <location>
        <position position="1"/>
    </location>
</feature>
<evidence type="ECO:0000256" key="3">
    <source>
        <dbReference type="ARBA" id="ARBA00022958"/>
    </source>
</evidence>
<dbReference type="InterPro" id="IPR003148">
    <property type="entry name" value="RCK_N"/>
</dbReference>
<dbReference type="InterPro" id="IPR036291">
    <property type="entry name" value="NAD(P)-bd_dom_sf"/>
</dbReference>
<dbReference type="EMBL" id="UINC01001511">
    <property type="protein sequence ID" value="SUZ82521.1"/>
    <property type="molecule type" value="Genomic_DNA"/>
</dbReference>
<evidence type="ECO:0000259" key="6">
    <source>
        <dbReference type="PROSITE" id="PS51201"/>
    </source>
</evidence>
<proteinExistence type="predicted"/>
<feature type="domain" description="RCK N-terminal" evidence="6">
    <location>
        <begin position="237"/>
        <end position="367"/>
    </location>
</feature>
<dbReference type="NCBIfam" id="NF007039">
    <property type="entry name" value="PRK09496.3-2"/>
    <property type="match status" value="1"/>
</dbReference>
<keyword evidence="5" id="KW-0406">Ion transport</keyword>
<evidence type="ECO:0000256" key="1">
    <source>
        <dbReference type="ARBA" id="ARBA00022448"/>
    </source>
</evidence>
<name>A0A381QT39_9ZZZZ</name>
<dbReference type="AlphaFoldDB" id="A0A381QT39"/>
<feature type="domain" description="RCK N-terminal" evidence="6">
    <location>
        <begin position="1"/>
        <end position="120"/>
    </location>
</feature>
<gene>
    <name evidence="8" type="ORF">METZ01_LOCUS35375</name>
</gene>
<evidence type="ECO:0000256" key="4">
    <source>
        <dbReference type="ARBA" id="ARBA00023027"/>
    </source>
</evidence>
<accession>A0A381QT39</accession>
<dbReference type="Pfam" id="PF02254">
    <property type="entry name" value="TrkA_N"/>
    <property type="match status" value="2"/>
</dbReference>
<organism evidence="8">
    <name type="scientific">marine metagenome</name>
    <dbReference type="NCBI Taxonomy" id="408172"/>
    <lineage>
        <taxon>unclassified sequences</taxon>
        <taxon>metagenomes</taxon>
        <taxon>ecological metagenomes</taxon>
    </lineage>
</organism>
<feature type="domain" description="RCK C-terminal" evidence="7">
    <location>
        <begin position="387"/>
        <end position="467"/>
    </location>
</feature>
<reference evidence="8" key="1">
    <citation type="submission" date="2018-05" db="EMBL/GenBank/DDBJ databases">
        <authorList>
            <person name="Lanie J.A."/>
            <person name="Ng W.-L."/>
            <person name="Kazmierczak K.M."/>
            <person name="Andrzejewski T.M."/>
            <person name="Davidsen T.M."/>
            <person name="Wayne K.J."/>
            <person name="Tettelin H."/>
            <person name="Glass J.I."/>
            <person name="Rusch D."/>
            <person name="Podicherti R."/>
            <person name="Tsui H.-C.T."/>
            <person name="Winkler M.E."/>
        </authorList>
    </citation>
    <scope>NUCLEOTIDE SEQUENCE</scope>
</reference>
<dbReference type="PROSITE" id="PS51201">
    <property type="entry name" value="RCK_N"/>
    <property type="match status" value="2"/>
</dbReference>
<dbReference type="SUPFAM" id="SSF116726">
    <property type="entry name" value="TrkA C-terminal domain-like"/>
    <property type="match status" value="2"/>
</dbReference>
<sequence>VRIIVVGAGETGTYVAERLNGQGHEVALIEKAPERFLEVREQSDFLTVPGSGTDMDVLQAAGIEDTHLLVAVTRSDETNILSALLARRAGVAKTVVRVESRSLRRAEVDALFDGADDHLVIDPDEEVAEAVLRLMEYPGALELKQMAGGEVVVLSARLPGHAPLVGQSLHALGAELEPDWDFIVGSITRREHEDADEDTIIPRGDWILREADLLTVICKRRALRDVTTRMGLARDMPTRALLLGGGRTGQMLAEQLIERGLDVAIIEKREERAEELSEIFAGRALVFGGDIANAEMLDEADVAGQDVVIGLTGADDANVLACLYAKDAGRRRRSPRDEGGPETIAVVHSLGLLGLLESHRVDATLSPRTASANSVLRFVRGEGETVAAVATSLHGDAEVLELAVADGCGCDGKSIADLGLHEDVLIAAIVRDGKPQIARGRSTLRARDHVIAVTRPSQAPVLSSLFE</sequence>